<proteinExistence type="predicted"/>
<dbReference type="AlphaFoldDB" id="A0A1X7STL8"/>
<reference evidence="1" key="1">
    <citation type="submission" date="2017-05" db="UniProtKB">
        <authorList>
            <consortium name="EnsemblMetazoa"/>
        </authorList>
    </citation>
    <scope>IDENTIFICATION</scope>
</reference>
<name>A0A1X7STL8_AMPQE</name>
<organism evidence="1">
    <name type="scientific">Amphimedon queenslandica</name>
    <name type="common">Sponge</name>
    <dbReference type="NCBI Taxonomy" id="400682"/>
    <lineage>
        <taxon>Eukaryota</taxon>
        <taxon>Metazoa</taxon>
        <taxon>Porifera</taxon>
        <taxon>Demospongiae</taxon>
        <taxon>Heteroscleromorpha</taxon>
        <taxon>Haplosclerida</taxon>
        <taxon>Niphatidae</taxon>
        <taxon>Amphimedon</taxon>
    </lineage>
</organism>
<dbReference type="InParanoid" id="A0A1X7STL8"/>
<accession>A0A1X7STL8</accession>
<evidence type="ECO:0000313" key="1">
    <source>
        <dbReference type="EnsemblMetazoa" id="Aqu2.1.05350_001"/>
    </source>
</evidence>
<protein>
    <submittedName>
        <fullName evidence="1">Uncharacterized protein</fullName>
    </submittedName>
</protein>
<dbReference type="EnsemblMetazoa" id="Aqu2.1.05350_001">
    <property type="protein sequence ID" value="Aqu2.1.05350_001"/>
    <property type="gene ID" value="Aqu2.1.05350"/>
</dbReference>
<sequence>ALLNKSEIVDEIVQTHSHTDGFIADYCDGDLFRSHNLFCEKPNSLQIILYFDEIEVCNPLGAHSCLQKLGKTFDIIIIMVYYVCRDVLLYNW</sequence>